<dbReference type="PANTHER" id="PTHR43072">
    <property type="entry name" value="N-ACETYLTRANSFERASE"/>
    <property type="match status" value="1"/>
</dbReference>
<dbReference type="CDD" id="cd04301">
    <property type="entry name" value="NAT_SF"/>
    <property type="match status" value="2"/>
</dbReference>
<protein>
    <submittedName>
        <fullName evidence="4">Acetyltransferase</fullName>
    </submittedName>
</protein>
<proteinExistence type="predicted"/>
<dbReference type="EMBL" id="BMLW01000022">
    <property type="protein sequence ID" value="GGP16815.1"/>
    <property type="molecule type" value="Genomic_DNA"/>
</dbReference>
<dbReference type="Proteomes" id="UP000641206">
    <property type="component" value="Unassembled WGS sequence"/>
</dbReference>
<evidence type="ECO:0000313" key="5">
    <source>
        <dbReference type="Proteomes" id="UP000641206"/>
    </source>
</evidence>
<feature type="domain" description="N-acetyltransferase" evidence="3">
    <location>
        <begin position="173"/>
        <end position="318"/>
    </location>
</feature>
<dbReference type="SUPFAM" id="SSF55729">
    <property type="entry name" value="Acyl-CoA N-acyltransferases (Nat)"/>
    <property type="match status" value="2"/>
</dbReference>
<evidence type="ECO:0000259" key="3">
    <source>
        <dbReference type="PROSITE" id="PS51186"/>
    </source>
</evidence>
<name>A0ABQ2P2V0_9BACI</name>
<reference evidence="5" key="1">
    <citation type="journal article" date="2019" name="Int. J. Syst. Evol. Microbiol.">
        <title>The Global Catalogue of Microorganisms (GCM) 10K type strain sequencing project: providing services to taxonomists for standard genome sequencing and annotation.</title>
        <authorList>
            <consortium name="The Broad Institute Genomics Platform"/>
            <consortium name="The Broad Institute Genome Sequencing Center for Infectious Disease"/>
            <person name="Wu L."/>
            <person name="Ma J."/>
        </authorList>
    </citation>
    <scope>NUCLEOTIDE SEQUENCE [LARGE SCALE GENOMIC DNA]</scope>
    <source>
        <strain evidence="5">CGMCC 1.7693</strain>
    </source>
</reference>
<dbReference type="InterPro" id="IPR016181">
    <property type="entry name" value="Acyl_CoA_acyltransferase"/>
</dbReference>
<gene>
    <name evidence="4" type="ORF">GCM10011346_50320</name>
</gene>
<keyword evidence="2" id="KW-0012">Acyltransferase</keyword>
<dbReference type="PROSITE" id="PS51186">
    <property type="entry name" value="GNAT"/>
    <property type="match status" value="2"/>
</dbReference>
<dbReference type="Pfam" id="PF00583">
    <property type="entry name" value="Acetyltransf_1"/>
    <property type="match status" value="2"/>
</dbReference>
<keyword evidence="1" id="KW-0808">Transferase</keyword>
<evidence type="ECO:0000256" key="1">
    <source>
        <dbReference type="ARBA" id="ARBA00022679"/>
    </source>
</evidence>
<dbReference type="Gene3D" id="3.40.630.30">
    <property type="match status" value="2"/>
</dbReference>
<sequence length="318" mass="36813">MMRLEAWNEERIEDIVQLWNQEIGAGFPMRKELFKQNSFEDENICNRASAIAVDDEDNVIGFIAAKIYQEKKMLDMSRTTGWIQVLLVSRNHRNKGIGSKLLVNAETHLKNAGANQILLGRDPWHYFPGIPVEMEKTKAWFAYKGYENNGTDHDLIRTYNVHDEVKIPKIDGVEFSVLELEDKELFLEFLQRCFPGRWEYEAIHYFQKGGTGREFAILKKEEKIIGFCRMNDEKSVLIAQNVYWAPLFKERLGGIGPLGVDERERGQGYGLAIVEAGIAFLRQRGISRIVIDWTGLVEFYNLLGYDIWKTYASYRKGI</sequence>
<evidence type="ECO:0000313" key="4">
    <source>
        <dbReference type="EMBL" id="GGP16815.1"/>
    </source>
</evidence>
<comment type="caution">
    <text evidence="4">The sequence shown here is derived from an EMBL/GenBank/DDBJ whole genome shotgun (WGS) entry which is preliminary data.</text>
</comment>
<dbReference type="RefSeq" id="WP_308423671.1">
    <property type="nucleotide sequence ID" value="NZ_BMLW01000022.1"/>
</dbReference>
<accession>A0ABQ2P2V0</accession>
<evidence type="ECO:0000256" key="2">
    <source>
        <dbReference type="ARBA" id="ARBA00023315"/>
    </source>
</evidence>
<feature type="domain" description="N-acetyltransferase" evidence="3">
    <location>
        <begin position="2"/>
        <end position="168"/>
    </location>
</feature>
<dbReference type="PANTHER" id="PTHR43072:SF23">
    <property type="entry name" value="UPF0039 PROTEIN C11D3.02C"/>
    <property type="match status" value="1"/>
</dbReference>
<organism evidence="4 5">
    <name type="scientific">Oceanobacillus neutriphilus</name>
    <dbReference type="NCBI Taxonomy" id="531815"/>
    <lineage>
        <taxon>Bacteria</taxon>
        <taxon>Bacillati</taxon>
        <taxon>Bacillota</taxon>
        <taxon>Bacilli</taxon>
        <taxon>Bacillales</taxon>
        <taxon>Bacillaceae</taxon>
        <taxon>Oceanobacillus</taxon>
    </lineage>
</organism>
<dbReference type="InterPro" id="IPR000182">
    <property type="entry name" value="GNAT_dom"/>
</dbReference>
<keyword evidence="5" id="KW-1185">Reference proteome</keyword>